<dbReference type="RefSeq" id="WP_316761326.1">
    <property type="nucleotide sequence ID" value="NZ_BAABAK010000019.1"/>
</dbReference>
<dbReference type="Gene3D" id="2.40.160.20">
    <property type="match status" value="1"/>
</dbReference>
<feature type="signal peptide" evidence="1">
    <location>
        <begin position="1"/>
        <end position="19"/>
    </location>
</feature>
<keyword evidence="1" id="KW-0732">Signal</keyword>
<dbReference type="InterPro" id="IPR011250">
    <property type="entry name" value="OMP/PagP_B-barrel"/>
</dbReference>
<protein>
    <recommendedName>
        <fullName evidence="4">Outer membrane protein beta-barrel domain-containing protein</fullName>
    </recommendedName>
</protein>
<organism evidence="2 3">
    <name type="scientific">Pedobacter ginsengiterrae</name>
    <dbReference type="NCBI Taxonomy" id="871696"/>
    <lineage>
        <taxon>Bacteria</taxon>
        <taxon>Pseudomonadati</taxon>
        <taxon>Bacteroidota</taxon>
        <taxon>Sphingobacteriia</taxon>
        <taxon>Sphingobacteriales</taxon>
        <taxon>Sphingobacteriaceae</taxon>
        <taxon>Pedobacter</taxon>
    </lineage>
</organism>
<reference evidence="3" key="1">
    <citation type="journal article" date="2019" name="Int. J. Syst. Evol. Microbiol.">
        <title>The Global Catalogue of Microorganisms (GCM) 10K type strain sequencing project: providing services to taxonomists for standard genome sequencing and annotation.</title>
        <authorList>
            <consortium name="The Broad Institute Genomics Platform"/>
            <consortium name="The Broad Institute Genome Sequencing Center for Infectious Disease"/>
            <person name="Wu L."/>
            <person name="Ma J."/>
        </authorList>
    </citation>
    <scope>NUCLEOTIDE SEQUENCE [LARGE SCALE GENOMIC DNA]</scope>
    <source>
        <strain evidence="3">JCM 17338</strain>
    </source>
</reference>
<evidence type="ECO:0000256" key="1">
    <source>
        <dbReference type="SAM" id="SignalP"/>
    </source>
</evidence>
<dbReference type="EMBL" id="BAABAK010000019">
    <property type="protein sequence ID" value="GAA3979982.1"/>
    <property type="molecule type" value="Genomic_DNA"/>
</dbReference>
<proteinExistence type="predicted"/>
<dbReference type="SUPFAM" id="SSF56925">
    <property type="entry name" value="OMPA-like"/>
    <property type="match status" value="1"/>
</dbReference>
<comment type="caution">
    <text evidence="2">The sequence shown here is derived from an EMBL/GenBank/DDBJ whole genome shotgun (WGS) entry which is preliminary data.</text>
</comment>
<accession>A0ABP7QCT6</accession>
<dbReference type="Proteomes" id="UP001501081">
    <property type="component" value="Unassembled WGS sequence"/>
</dbReference>
<name>A0ABP7QCT6_9SPHI</name>
<evidence type="ECO:0008006" key="4">
    <source>
        <dbReference type="Google" id="ProtNLM"/>
    </source>
</evidence>
<evidence type="ECO:0000313" key="3">
    <source>
        <dbReference type="Proteomes" id="UP001501081"/>
    </source>
</evidence>
<evidence type="ECO:0000313" key="2">
    <source>
        <dbReference type="EMBL" id="GAA3979982.1"/>
    </source>
</evidence>
<gene>
    <name evidence="2" type="ORF">GCM10022246_35020</name>
</gene>
<feature type="chain" id="PRO_5047122349" description="Outer membrane protein beta-barrel domain-containing protein" evidence="1">
    <location>
        <begin position="20"/>
        <end position="226"/>
    </location>
</feature>
<keyword evidence="3" id="KW-1185">Reference proteome</keyword>
<sequence>MKKVFLSILILCAGITSFAQTSADYNYSIAVRGYSMMQLPKILNQTNTQDYTRMAGNGAILKFNDNQISYRISGNYFRDKDVEFQNTCETCEIARGKVTDYSFKIGFEKNFNYSRIQPYFAFDIGYRSNRFSGTLSPANSSVGTSTQSADASKNGLVMTPTLGLKINIIPNLSIFAESSLDFNYSYEKQDLTQQNQAGRNIFTYNKWEFLLNPVSAGIQFNFNSKN</sequence>